<keyword evidence="6" id="KW-1133">Transmembrane helix</keyword>
<evidence type="ECO:0000259" key="8">
    <source>
        <dbReference type="PROSITE" id="PS51292"/>
    </source>
</evidence>
<dbReference type="SMART" id="SM00744">
    <property type="entry name" value="RINGv"/>
    <property type="match status" value="1"/>
</dbReference>
<dbReference type="PANTHER" id="PTHR46283">
    <property type="entry name" value="E3 UBIQUITIN-PROTEIN LIGASE MARCH5"/>
    <property type="match status" value="1"/>
</dbReference>
<evidence type="ECO:0000256" key="2">
    <source>
        <dbReference type="ARBA" id="ARBA00022692"/>
    </source>
</evidence>
<dbReference type="PROSITE" id="PS51292">
    <property type="entry name" value="ZF_RING_CH"/>
    <property type="match status" value="1"/>
</dbReference>
<feature type="domain" description="RING-CH-type" evidence="8">
    <location>
        <begin position="1"/>
        <end position="68"/>
    </location>
</feature>
<dbReference type="GO" id="GO:0008270">
    <property type="term" value="F:zinc ion binding"/>
    <property type="evidence" value="ECO:0007669"/>
    <property type="project" value="UniProtKB-KW"/>
</dbReference>
<sequence>MDEEQNKCWICLCSGDEYPPMGNSKDAHDWVHPCQCSLTAHRKCLLEWVSRTNLNYRNEALNEFSGRRTAIGFESLNIADTYSSLHGRAQFRPFAWLRARSSFANNSNSRAPFDPGDISRIFAAHTEEAVIRNVTQAMAAGARESQPVASSPSSSRKLVINTVCPQCNAPILLKTSRGITVSLSSSLSHLLDWSAKTLVQVMAIGTLGSSILFSFGGILASWGLRIMTTVAPESTLLKLLDLNSVSTLSQAFQKNQIGFKQILLLGFAPLYLISFRCDNTFLGWLKWFYPLAFLRPEERLQSSVKRFLILQYPLAMFNDFFRMCVYNPIYFRWVHRVKPYFIGDRMTIEQLKIYEAEQEYLETRLDALSRSNQPVGLLTKLKSFFKPASQEPMMQSINTRRLVMSMRYDYSQALIETSIWEKIASTILWPLAGKLLSDAVLSKSKWFKHFLAQETSTPDDGLYLSNLIGCCAAVLLKDLAHLFVTWRRVKQLESMEVMSYMTPEWEYAINKKIGQVLNDLSSLREDEESYVILEEHANNILTKPYHDQWTNVGSNIPTILGKVGYFRFLVVKMSIERSLAYTKKSKNLQGKALVLKPR</sequence>
<evidence type="ECO:0000256" key="4">
    <source>
        <dbReference type="ARBA" id="ARBA00022771"/>
    </source>
</evidence>
<evidence type="ECO:0000256" key="7">
    <source>
        <dbReference type="ARBA" id="ARBA00023136"/>
    </source>
</evidence>
<dbReference type="Proteomes" id="UP000236544">
    <property type="component" value="Unassembled WGS sequence"/>
</dbReference>
<dbReference type="Gene3D" id="3.30.40.10">
    <property type="entry name" value="Zinc/RING finger domain, C3HC4 (zinc finger)"/>
    <property type="match status" value="1"/>
</dbReference>
<dbReference type="AlphaFoldDB" id="A0A0P1KT10"/>
<dbReference type="InterPro" id="IPR013083">
    <property type="entry name" value="Znf_RING/FYVE/PHD"/>
</dbReference>
<proteinExistence type="predicted"/>
<keyword evidence="10" id="KW-1185">Reference proteome</keyword>
<dbReference type="GO" id="GO:0016020">
    <property type="term" value="C:membrane"/>
    <property type="evidence" value="ECO:0007669"/>
    <property type="project" value="UniProtKB-SubCell"/>
</dbReference>
<dbReference type="InterPro" id="IPR011016">
    <property type="entry name" value="Znf_RING-CH"/>
</dbReference>
<keyword evidence="5" id="KW-0862">Zinc</keyword>
<comment type="subcellular location">
    <subcellularLocation>
        <location evidence="1">Membrane</location>
        <topology evidence="1">Multi-pass membrane protein</topology>
    </subcellularLocation>
</comment>
<dbReference type="OrthoDB" id="5817083at2759"/>
<evidence type="ECO:0000256" key="6">
    <source>
        <dbReference type="ARBA" id="ARBA00022989"/>
    </source>
</evidence>
<keyword evidence="4" id="KW-0863">Zinc-finger</keyword>
<evidence type="ECO:0000256" key="3">
    <source>
        <dbReference type="ARBA" id="ARBA00022723"/>
    </source>
</evidence>
<reference evidence="10" key="1">
    <citation type="submission" date="2015-10" db="EMBL/GenBank/DDBJ databases">
        <authorList>
            <person name="Devillers H."/>
        </authorList>
    </citation>
    <scope>NUCLEOTIDE SEQUENCE [LARGE SCALE GENOMIC DNA]</scope>
</reference>
<organism evidence="9 10">
    <name type="scientific">Lachancea quebecensis</name>
    <dbReference type="NCBI Taxonomy" id="1654605"/>
    <lineage>
        <taxon>Eukaryota</taxon>
        <taxon>Fungi</taxon>
        <taxon>Dikarya</taxon>
        <taxon>Ascomycota</taxon>
        <taxon>Saccharomycotina</taxon>
        <taxon>Saccharomycetes</taxon>
        <taxon>Saccharomycetales</taxon>
        <taxon>Saccharomycetaceae</taxon>
        <taxon>Lachancea</taxon>
    </lineage>
</organism>
<dbReference type="EMBL" id="LN890539">
    <property type="protein sequence ID" value="CUS23128.1"/>
    <property type="molecule type" value="Genomic_DNA"/>
</dbReference>
<evidence type="ECO:0000256" key="5">
    <source>
        <dbReference type="ARBA" id="ARBA00022833"/>
    </source>
</evidence>
<keyword evidence="7" id="KW-0472">Membrane</keyword>
<evidence type="ECO:0000256" key="1">
    <source>
        <dbReference type="ARBA" id="ARBA00004141"/>
    </source>
</evidence>
<name>A0A0P1KT10_9SACH</name>
<protein>
    <submittedName>
        <fullName evidence="9">LAQU0S08e02740g1_1</fullName>
    </submittedName>
</protein>
<keyword evidence="2" id="KW-0812">Transmembrane</keyword>
<keyword evidence="3" id="KW-0479">Metal-binding</keyword>
<accession>A0A0P1KT10</accession>
<evidence type="ECO:0000313" key="10">
    <source>
        <dbReference type="Proteomes" id="UP000236544"/>
    </source>
</evidence>
<gene>
    <name evidence="9" type="ORF">LAQU0_S08e02740g</name>
</gene>
<evidence type="ECO:0000313" key="9">
    <source>
        <dbReference type="EMBL" id="CUS23128.1"/>
    </source>
</evidence>